<dbReference type="RefSeq" id="XP_004830932.1">
    <property type="nucleotide sequence ID" value="XM_004830875.1"/>
</dbReference>
<dbReference type="Proteomes" id="UP000031512">
    <property type="component" value="Chromosome 3"/>
</dbReference>
<evidence type="ECO:0000313" key="3">
    <source>
        <dbReference type="Proteomes" id="UP000031512"/>
    </source>
</evidence>
<feature type="signal peptide" evidence="1">
    <location>
        <begin position="1"/>
        <end position="21"/>
    </location>
</feature>
<reference evidence="2 3" key="1">
    <citation type="journal article" date="2012" name="BMC Genomics">
        <title>Comparative genomic analysis and phylogenetic position of Theileria equi.</title>
        <authorList>
            <person name="Kappmeyer L.S."/>
            <person name="Thiagarajan M."/>
            <person name="Herndon D.R."/>
            <person name="Ramsay J.D."/>
            <person name="Caler E."/>
            <person name="Djikeng A."/>
            <person name="Gillespie J.J."/>
            <person name="Lau A.O."/>
            <person name="Roalson E.H."/>
            <person name="Silva J.C."/>
            <person name="Silva M.G."/>
            <person name="Suarez C.E."/>
            <person name="Ueti M.W."/>
            <person name="Nene V.M."/>
            <person name="Mealey R.H."/>
            <person name="Knowles D.P."/>
            <person name="Brayton K.A."/>
        </authorList>
    </citation>
    <scope>NUCLEOTIDE SEQUENCE [LARGE SCALE GENOMIC DNA]</scope>
    <source>
        <strain evidence="2 3">WA</strain>
    </source>
</reference>
<accession>L0B1Z3</accession>
<dbReference type="GeneID" id="15805781"/>
<gene>
    <name evidence="2" type="ORF">BEWA_006750</name>
</gene>
<feature type="chain" id="PRO_5003939644" evidence="1">
    <location>
        <begin position="22"/>
        <end position="334"/>
    </location>
</feature>
<organism evidence="2 3">
    <name type="scientific">Theileria equi strain WA</name>
    <dbReference type="NCBI Taxonomy" id="1537102"/>
    <lineage>
        <taxon>Eukaryota</taxon>
        <taxon>Sar</taxon>
        <taxon>Alveolata</taxon>
        <taxon>Apicomplexa</taxon>
        <taxon>Aconoidasida</taxon>
        <taxon>Piroplasmida</taxon>
        <taxon>Theileriidae</taxon>
        <taxon>Theileria</taxon>
    </lineage>
</organism>
<dbReference type="EMBL" id="CP001670">
    <property type="protein sequence ID" value="AFZ81266.1"/>
    <property type="molecule type" value="Genomic_DNA"/>
</dbReference>
<dbReference type="VEuPathDB" id="PiroplasmaDB:BEWA_006750"/>
<dbReference type="KEGG" id="beq:BEWA_006750"/>
<sequence length="334" mass="38311">MGFRFLFGIITANLLLQGSCAPNSYVANMPVFEFFKSLDINSMARLLAYKNRFMKPKRNTRPQLVGEWEYNKINKKWPERLAVYGYGIADIQARGDGSCMFNTLSIIFRTEGITKEKIRQNIDKTMPQGIHNGIMAITSKGDFLEPIELKRISIISFFGCDPDVPESYAHYNHDHLLQEIGKIAESEWYANEEAMKLLGNSRAPITEGWDVKKTYDELRTGTNQREAALALFRTLEKALQDRWGDYLDLNLLERYLGFKGITFGHENTVIGCGEIQRDLNPKFFVTIYYFKECHFDVAGLFNLDEQAPVKPKSLFRPEEIPVALAILMTDDCKL</sequence>
<protein>
    <submittedName>
        <fullName evidence="2">Signal peptide-containing protein</fullName>
    </submittedName>
</protein>
<proteinExistence type="predicted"/>
<keyword evidence="3" id="KW-1185">Reference proteome</keyword>
<dbReference type="AlphaFoldDB" id="L0B1Z3"/>
<name>L0B1Z3_THEEQ</name>
<dbReference type="OrthoDB" id="366316at2759"/>
<keyword evidence="1" id="KW-0732">Signal</keyword>
<evidence type="ECO:0000313" key="2">
    <source>
        <dbReference type="EMBL" id="AFZ81266.1"/>
    </source>
</evidence>
<evidence type="ECO:0000256" key="1">
    <source>
        <dbReference type="SAM" id="SignalP"/>
    </source>
</evidence>
<dbReference type="eggNOG" id="ENOG502TN0Z">
    <property type="taxonomic scope" value="Eukaryota"/>
</dbReference>